<dbReference type="InParanoid" id="C5LE39"/>
<reference evidence="3 4" key="1">
    <citation type="submission" date="2008-07" db="EMBL/GenBank/DDBJ databases">
        <authorList>
            <person name="El-Sayed N."/>
            <person name="Caler E."/>
            <person name="Inman J."/>
            <person name="Amedeo P."/>
            <person name="Hass B."/>
            <person name="Wortman J."/>
        </authorList>
    </citation>
    <scope>NUCLEOTIDE SEQUENCE [LARGE SCALE GENOMIC DNA]</scope>
    <source>
        <strain evidence="4">ATCC 50983 / TXsc</strain>
    </source>
</reference>
<dbReference type="GeneID" id="9050568"/>
<gene>
    <name evidence="3" type="ORF">Pmar_PMAR009216</name>
</gene>
<dbReference type="OrthoDB" id="10536152at2759"/>
<name>C5LE39_PERM5</name>
<feature type="coiled-coil region" evidence="1">
    <location>
        <begin position="231"/>
        <end position="258"/>
    </location>
</feature>
<feature type="signal peptide" evidence="2">
    <location>
        <begin position="1"/>
        <end position="19"/>
    </location>
</feature>
<dbReference type="Proteomes" id="UP000007800">
    <property type="component" value="Unassembled WGS sequence"/>
</dbReference>
<evidence type="ECO:0000256" key="2">
    <source>
        <dbReference type="SAM" id="SignalP"/>
    </source>
</evidence>
<dbReference type="AlphaFoldDB" id="C5LE39"/>
<keyword evidence="2" id="KW-0732">Signal</keyword>
<keyword evidence="1" id="KW-0175">Coiled coil</keyword>
<sequence>MTITCRIPLVMLFISPARGGANDPVDTRPYSHFTGSDELFNGGDTSPYDYMGGSKATAKVSAERRGGGKVCKLEWGYSEPLEPAESGIGYKPSQNARLDLEVRLDPGQEAFTYISAISKQNFYRRDLIVEENDAGLNVKAFVYGKGESGWVYPEISAGAAGTAKRQDAEEALSQGGPYSPLAHLKGEKMGPLLQNVGWMADFNDMACRIIYNFIANNAPDGYSSGNFDWLYEFVENNAERIQRNIENWEGVSKALKEQPLLRHKPTSGASKKASVRGAVGKIVRKIFFPKK</sequence>
<evidence type="ECO:0000313" key="4">
    <source>
        <dbReference type="Proteomes" id="UP000007800"/>
    </source>
</evidence>
<dbReference type="EMBL" id="GG681098">
    <property type="protein sequence ID" value="EER05037.1"/>
    <property type="molecule type" value="Genomic_DNA"/>
</dbReference>
<dbReference type="RefSeq" id="XP_002773221.1">
    <property type="nucleotide sequence ID" value="XM_002773175.1"/>
</dbReference>
<proteinExistence type="predicted"/>
<evidence type="ECO:0000313" key="3">
    <source>
        <dbReference type="EMBL" id="EER05037.1"/>
    </source>
</evidence>
<feature type="chain" id="PRO_5002954760" evidence="2">
    <location>
        <begin position="20"/>
        <end position="291"/>
    </location>
</feature>
<accession>C5LE39</accession>
<evidence type="ECO:0000256" key="1">
    <source>
        <dbReference type="SAM" id="Coils"/>
    </source>
</evidence>
<protein>
    <submittedName>
        <fullName evidence="3">Uncharacterized protein</fullName>
    </submittedName>
</protein>
<organism evidence="4">
    <name type="scientific">Perkinsus marinus (strain ATCC 50983 / TXsc)</name>
    <dbReference type="NCBI Taxonomy" id="423536"/>
    <lineage>
        <taxon>Eukaryota</taxon>
        <taxon>Sar</taxon>
        <taxon>Alveolata</taxon>
        <taxon>Perkinsozoa</taxon>
        <taxon>Perkinsea</taxon>
        <taxon>Perkinsida</taxon>
        <taxon>Perkinsidae</taxon>
        <taxon>Perkinsus</taxon>
    </lineage>
</organism>
<keyword evidence="4" id="KW-1185">Reference proteome</keyword>